<dbReference type="GO" id="GO:0000166">
    <property type="term" value="F:nucleotide binding"/>
    <property type="evidence" value="ECO:0007669"/>
    <property type="project" value="UniProtKB-KW"/>
</dbReference>
<dbReference type="EC" id="3.1.3.5" evidence="4"/>
<comment type="cofactor">
    <cofactor evidence="4">
        <name>a divalent metal cation</name>
        <dbReference type="ChEBI" id="CHEBI:60240"/>
    </cofactor>
    <text evidence="4">Binds 1 divalent metal cation per subunit.</text>
</comment>
<keyword evidence="4" id="KW-0963">Cytoplasm</keyword>
<evidence type="ECO:0000259" key="6">
    <source>
        <dbReference type="Pfam" id="PF01975"/>
    </source>
</evidence>
<comment type="caution">
    <text evidence="7">The sequence shown here is derived from an EMBL/GenBank/DDBJ whole genome shotgun (WGS) entry which is preliminary data.</text>
</comment>
<proteinExistence type="inferred from homology"/>
<evidence type="ECO:0000256" key="5">
    <source>
        <dbReference type="SAM" id="MobiDB-lite"/>
    </source>
</evidence>
<dbReference type="NCBIfam" id="TIGR00087">
    <property type="entry name" value="surE"/>
    <property type="match status" value="1"/>
</dbReference>
<protein>
    <recommendedName>
        <fullName evidence="4">5'-nucleotidase SurE</fullName>
        <ecNumber evidence="4">3.1.3.5</ecNumber>
    </recommendedName>
    <alternativeName>
        <fullName evidence="4">Nucleoside 5'-monophosphate phosphohydrolase</fullName>
    </alternativeName>
</protein>
<comment type="catalytic activity">
    <reaction evidence="4">
        <text>a ribonucleoside 5'-phosphate + H2O = a ribonucleoside + phosphate</text>
        <dbReference type="Rhea" id="RHEA:12484"/>
        <dbReference type="ChEBI" id="CHEBI:15377"/>
        <dbReference type="ChEBI" id="CHEBI:18254"/>
        <dbReference type="ChEBI" id="CHEBI:43474"/>
        <dbReference type="ChEBI" id="CHEBI:58043"/>
        <dbReference type="EC" id="3.1.3.5"/>
    </reaction>
</comment>
<dbReference type="AlphaFoldDB" id="A0A554MXD4"/>
<dbReference type="PANTHER" id="PTHR30457:SF0">
    <property type="entry name" value="PHOSPHATASE, PUTATIVE (AFU_ORTHOLOGUE AFUA_4G01070)-RELATED"/>
    <property type="match status" value="1"/>
</dbReference>
<dbReference type="Gene3D" id="3.40.1210.10">
    <property type="entry name" value="Survival protein SurE-like phosphatase/nucleotidase"/>
    <property type="match status" value="1"/>
</dbReference>
<feature type="binding site" evidence="4">
    <location>
        <position position="102"/>
    </location>
    <ligand>
        <name>a divalent metal cation</name>
        <dbReference type="ChEBI" id="CHEBI:60240"/>
    </ligand>
</feature>
<gene>
    <name evidence="4 7" type="primary">surE</name>
    <name evidence="7" type="ORF">DP107_14150</name>
</gene>
<comment type="function">
    <text evidence="4">Nucleotidase that shows phosphatase activity on nucleoside 5'-monophosphates.</text>
</comment>
<feature type="domain" description="Survival protein SurE-like phosphatase/nucleotidase" evidence="6">
    <location>
        <begin position="18"/>
        <end position="222"/>
    </location>
</feature>
<dbReference type="GO" id="GO:0046872">
    <property type="term" value="F:metal ion binding"/>
    <property type="evidence" value="ECO:0007669"/>
    <property type="project" value="UniProtKB-UniRule"/>
</dbReference>
<dbReference type="FunCoup" id="A0A554MXD4">
    <property type="interactions" value="25"/>
</dbReference>
<dbReference type="Pfam" id="PF01975">
    <property type="entry name" value="SurE"/>
    <property type="match status" value="1"/>
</dbReference>
<dbReference type="PANTHER" id="PTHR30457">
    <property type="entry name" value="5'-NUCLEOTIDASE SURE"/>
    <property type="match status" value="1"/>
</dbReference>
<evidence type="ECO:0000256" key="3">
    <source>
        <dbReference type="ARBA" id="ARBA00022801"/>
    </source>
</evidence>
<feature type="binding site" evidence="4">
    <location>
        <position position="23"/>
    </location>
    <ligand>
        <name>a divalent metal cation</name>
        <dbReference type="ChEBI" id="CHEBI:60240"/>
    </ligand>
</feature>
<evidence type="ECO:0000313" key="7">
    <source>
        <dbReference type="EMBL" id="TSD09792.1"/>
    </source>
</evidence>
<evidence type="ECO:0000256" key="2">
    <source>
        <dbReference type="ARBA" id="ARBA00022723"/>
    </source>
</evidence>
<keyword evidence="2 4" id="KW-0479">Metal-binding</keyword>
<dbReference type="InterPro" id="IPR030048">
    <property type="entry name" value="SurE"/>
</dbReference>
<dbReference type="SUPFAM" id="SSF64167">
    <property type="entry name" value="SurE-like"/>
    <property type="match status" value="1"/>
</dbReference>
<dbReference type="InParanoid" id="A0A554MXD4"/>
<dbReference type="HAMAP" id="MF_00060">
    <property type="entry name" value="SurE"/>
    <property type="match status" value="1"/>
</dbReference>
<dbReference type="RefSeq" id="WP_144262798.1">
    <property type="nucleotide sequence ID" value="NZ_QMDX01000010.1"/>
</dbReference>
<keyword evidence="4" id="KW-0547">Nucleotide-binding</keyword>
<dbReference type="GO" id="GO:0008253">
    <property type="term" value="F:5'-nucleotidase activity"/>
    <property type="evidence" value="ECO:0007669"/>
    <property type="project" value="UniProtKB-UniRule"/>
</dbReference>
<dbReference type="InterPro" id="IPR002828">
    <property type="entry name" value="SurE-like_Pase/nucleotidase"/>
</dbReference>
<dbReference type="GO" id="GO:0005737">
    <property type="term" value="C:cytoplasm"/>
    <property type="evidence" value="ECO:0007669"/>
    <property type="project" value="UniProtKB-SubCell"/>
</dbReference>
<accession>A0A554MXD4</accession>
<dbReference type="InterPro" id="IPR036523">
    <property type="entry name" value="SurE-like_sf"/>
</dbReference>
<evidence type="ECO:0000256" key="4">
    <source>
        <dbReference type="HAMAP-Rule" id="MF_00060"/>
    </source>
</evidence>
<dbReference type="Proteomes" id="UP000319894">
    <property type="component" value="Unassembled WGS sequence"/>
</dbReference>
<sequence>MDAPASDSAEADDRPHLLLTNDDGIDSPGLEALRGTLADRARVTVVAPTTDHSGVGRQRSDAVEVTRRGPDTYAVDGTPADCAAFGLRGLDDRPDLVVSGCNVGPNFDAYILGHSGTVAAAVEAAFLGTPAVAVSAYDPTGFLPDPDDPADYALPAAATEHLVTSALETAVFEGFAGFGAAEATDGEVDGPDTTTDRVGFLNVNAPAIAPEAGVEMRVTQPLTDYDTRIERDGDRFRFRNTFWASAGVEADLGLDNPPDLPAHDPADYPEASDRHAILAGDVSVTPLTAPHGVSSHEALDALAADWRFDGN</sequence>
<dbReference type="EMBL" id="QMDX01000010">
    <property type="protein sequence ID" value="TSD09792.1"/>
    <property type="molecule type" value="Genomic_DNA"/>
</dbReference>
<feature type="binding site" evidence="4">
    <location>
        <position position="22"/>
    </location>
    <ligand>
        <name>a divalent metal cation</name>
        <dbReference type="ChEBI" id="CHEBI:60240"/>
    </ligand>
</feature>
<feature type="binding site" evidence="4">
    <location>
        <position position="53"/>
    </location>
    <ligand>
        <name>a divalent metal cation</name>
        <dbReference type="ChEBI" id="CHEBI:60240"/>
    </ligand>
</feature>
<reference evidence="7 8" key="1">
    <citation type="submission" date="2018-06" db="EMBL/GenBank/DDBJ databases">
        <title>Natronomonas sp. F16-60 a new haloarchaeon isolated from a solar saltern of Isla Cristina, Huelva, Spain.</title>
        <authorList>
            <person name="Duran-Viseras A."/>
            <person name="Sanchez-Porro C."/>
            <person name="Ventosa A."/>
        </authorList>
    </citation>
    <scope>NUCLEOTIDE SEQUENCE [LARGE SCALE GENOMIC DNA]</scope>
    <source>
        <strain evidence="7 8">F16-60</strain>
    </source>
</reference>
<name>A0A554MXD4_9EURY</name>
<evidence type="ECO:0000313" key="8">
    <source>
        <dbReference type="Proteomes" id="UP000319894"/>
    </source>
</evidence>
<evidence type="ECO:0000256" key="1">
    <source>
        <dbReference type="ARBA" id="ARBA00011062"/>
    </source>
</evidence>
<comment type="similarity">
    <text evidence="1 4">Belongs to the SurE nucleotidase family.</text>
</comment>
<dbReference type="OrthoDB" id="26873at2157"/>
<keyword evidence="8" id="KW-1185">Reference proteome</keyword>
<comment type="subcellular location">
    <subcellularLocation>
        <location evidence="4">Cytoplasm</location>
    </subcellularLocation>
</comment>
<organism evidence="7 8">
    <name type="scientific">Haloglomus irregulare</name>
    <dbReference type="NCBI Taxonomy" id="2234134"/>
    <lineage>
        <taxon>Archaea</taxon>
        <taxon>Methanobacteriati</taxon>
        <taxon>Methanobacteriota</taxon>
        <taxon>Stenosarchaea group</taxon>
        <taxon>Halobacteria</taxon>
        <taxon>Halobacteriales</taxon>
        <taxon>Natronomonadaceae</taxon>
        <taxon>Haloglomus</taxon>
    </lineage>
</organism>
<feature type="region of interest" description="Disordered" evidence="5">
    <location>
        <begin position="1"/>
        <end position="25"/>
    </location>
</feature>
<keyword evidence="3 4" id="KW-0378">Hydrolase</keyword>